<feature type="domain" description="SPOR" evidence="2">
    <location>
        <begin position="170"/>
        <end position="250"/>
    </location>
</feature>
<dbReference type="Gene3D" id="3.30.70.1070">
    <property type="entry name" value="Sporulation related repeat"/>
    <property type="match status" value="1"/>
</dbReference>
<dbReference type="GO" id="GO:0042834">
    <property type="term" value="F:peptidoglycan binding"/>
    <property type="evidence" value="ECO:0007669"/>
    <property type="project" value="InterPro"/>
</dbReference>
<dbReference type="AlphaFoldDB" id="A0A3B0WIQ5"/>
<protein>
    <recommendedName>
        <fullName evidence="2">SPOR domain-containing protein</fullName>
    </recommendedName>
</protein>
<keyword evidence="1" id="KW-0812">Transmembrane</keyword>
<feature type="transmembrane region" description="Helical" evidence="1">
    <location>
        <begin position="12"/>
        <end position="34"/>
    </location>
</feature>
<keyword evidence="1" id="KW-0472">Membrane</keyword>
<reference evidence="3" key="1">
    <citation type="submission" date="2018-06" db="EMBL/GenBank/DDBJ databases">
        <authorList>
            <person name="Zhirakovskaya E."/>
        </authorList>
    </citation>
    <scope>NUCLEOTIDE SEQUENCE</scope>
</reference>
<evidence type="ECO:0000259" key="2">
    <source>
        <dbReference type="PROSITE" id="PS51724"/>
    </source>
</evidence>
<name>A0A3B0WIQ5_9ZZZZ</name>
<dbReference type="Pfam" id="PF05036">
    <property type="entry name" value="SPOR"/>
    <property type="match status" value="1"/>
</dbReference>
<keyword evidence="1" id="KW-1133">Transmembrane helix</keyword>
<evidence type="ECO:0000313" key="3">
    <source>
        <dbReference type="EMBL" id="VAW52193.1"/>
    </source>
</evidence>
<dbReference type="InterPro" id="IPR036680">
    <property type="entry name" value="SPOR-like_sf"/>
</dbReference>
<dbReference type="SUPFAM" id="SSF110997">
    <property type="entry name" value="Sporulation related repeat"/>
    <property type="match status" value="1"/>
</dbReference>
<organism evidence="3">
    <name type="scientific">hydrothermal vent metagenome</name>
    <dbReference type="NCBI Taxonomy" id="652676"/>
    <lineage>
        <taxon>unclassified sequences</taxon>
        <taxon>metagenomes</taxon>
        <taxon>ecological metagenomes</taxon>
    </lineage>
</organism>
<evidence type="ECO:0000256" key="1">
    <source>
        <dbReference type="SAM" id="Phobius"/>
    </source>
</evidence>
<dbReference type="InterPro" id="IPR007730">
    <property type="entry name" value="SPOR-like_dom"/>
</dbReference>
<sequence>MAPILINSRDLLKIGIISTLLITFIFGGGFFMGYQQATTGSQVDNAIQSLPLPEESDALGSDILENAVESQVLSAGGTGGKMGVDQPEVLSKAVPSQIATQVNSNSKKKIVDPVKVSVFTPVLKKLPKKNEAAEKIENNPRRVTKVKTSQIVTDQVVADQAAIDQAATDQLKKIKYSIQVGVYVGLVNAKNMMKMLKVQQYDAYVSDFINKNNQTRYNVRVGYFANKKSALETLDKFKAEQKSDGYLVNFSAKSIVDTTDDDAIAVEKTVDAPAINDVPIPNNGINDEMKKAPFPVVPIDTAQDKISQADF</sequence>
<dbReference type="EMBL" id="UOFD01000041">
    <property type="protein sequence ID" value="VAW52193.1"/>
    <property type="molecule type" value="Genomic_DNA"/>
</dbReference>
<dbReference type="PROSITE" id="PS51724">
    <property type="entry name" value="SPOR"/>
    <property type="match status" value="1"/>
</dbReference>
<accession>A0A3B0WIQ5</accession>
<proteinExistence type="predicted"/>
<gene>
    <name evidence="3" type="ORF">MNBD_GAMMA06-1322</name>
</gene>